<dbReference type="GO" id="GO:0003676">
    <property type="term" value="F:nucleic acid binding"/>
    <property type="evidence" value="ECO:0007669"/>
    <property type="project" value="InterPro"/>
</dbReference>
<dbReference type="OrthoDB" id="430051at2759"/>
<dbReference type="EC" id="5.6.2.1" evidence="7"/>
<evidence type="ECO:0000256" key="3">
    <source>
        <dbReference type="ARBA" id="ARBA00022833"/>
    </source>
</evidence>
<keyword evidence="7" id="KW-0413">Isomerase</keyword>
<feature type="compositionally biased region" description="Polar residues" evidence="5">
    <location>
        <begin position="14"/>
        <end position="42"/>
    </location>
</feature>
<keyword evidence="8" id="KW-1185">Reference proteome</keyword>
<keyword evidence="1" id="KW-0479">Metal-binding</keyword>
<dbReference type="PROSITE" id="PS51999">
    <property type="entry name" value="ZF_GRF"/>
    <property type="match status" value="1"/>
</dbReference>
<dbReference type="GO" id="GO:0008270">
    <property type="term" value="F:zinc ion binding"/>
    <property type="evidence" value="ECO:0007669"/>
    <property type="project" value="UniProtKB-KW"/>
</dbReference>
<evidence type="ECO:0000313" key="7">
    <source>
        <dbReference type="EMBL" id="KAJ7340490.1"/>
    </source>
</evidence>
<dbReference type="GO" id="GO:0003917">
    <property type="term" value="F:DNA topoisomerase type I (single strand cut, ATP-independent) activity"/>
    <property type="evidence" value="ECO:0007669"/>
    <property type="project" value="UniProtKB-EC"/>
</dbReference>
<dbReference type="Proteomes" id="UP001163046">
    <property type="component" value="Unassembled WGS sequence"/>
</dbReference>
<dbReference type="InterPro" id="IPR036875">
    <property type="entry name" value="Znf_CCHC_sf"/>
</dbReference>
<organism evidence="7 8">
    <name type="scientific">Desmophyllum pertusum</name>
    <dbReference type="NCBI Taxonomy" id="174260"/>
    <lineage>
        <taxon>Eukaryota</taxon>
        <taxon>Metazoa</taxon>
        <taxon>Cnidaria</taxon>
        <taxon>Anthozoa</taxon>
        <taxon>Hexacorallia</taxon>
        <taxon>Scleractinia</taxon>
        <taxon>Caryophylliina</taxon>
        <taxon>Caryophylliidae</taxon>
        <taxon>Desmophyllum</taxon>
    </lineage>
</organism>
<keyword evidence="2 4" id="KW-0863">Zinc-finger</keyword>
<feature type="compositionally biased region" description="Polar residues" evidence="5">
    <location>
        <begin position="50"/>
        <end position="59"/>
    </location>
</feature>
<dbReference type="AlphaFoldDB" id="A0A9X0CH87"/>
<accession>A0A9X0CH87</accession>
<evidence type="ECO:0000256" key="5">
    <source>
        <dbReference type="SAM" id="MobiDB-lite"/>
    </source>
</evidence>
<dbReference type="InterPro" id="IPR010666">
    <property type="entry name" value="Znf_GRF"/>
</dbReference>
<sequence length="143" mass="14888">MADDDSGSASSSSFVQNAPLQSSNNINRNSTGFNSGRNTAFTGVSGAMDTGTSSPSCNCSEPAVSRTVSKEGANKGRLFYCCAKPRGQGCDFFEWGDAPGPSTGSNNFKAGRSTATNSGAAKKRKCGVCHQEGHTKRTCPMKR</sequence>
<feature type="domain" description="GRF-type" evidence="6">
    <location>
        <begin position="57"/>
        <end position="99"/>
    </location>
</feature>
<evidence type="ECO:0000256" key="4">
    <source>
        <dbReference type="PROSITE-ProRule" id="PRU01343"/>
    </source>
</evidence>
<gene>
    <name evidence="7" type="primary">TOP3A_2</name>
    <name evidence="7" type="ORF">OS493_003240</name>
</gene>
<feature type="region of interest" description="Disordered" evidence="5">
    <location>
        <begin position="1"/>
        <end position="69"/>
    </location>
</feature>
<proteinExistence type="predicted"/>
<evidence type="ECO:0000313" key="8">
    <source>
        <dbReference type="Proteomes" id="UP001163046"/>
    </source>
</evidence>
<evidence type="ECO:0000256" key="2">
    <source>
        <dbReference type="ARBA" id="ARBA00022771"/>
    </source>
</evidence>
<name>A0A9X0CH87_9CNID</name>
<dbReference type="SUPFAM" id="SSF57756">
    <property type="entry name" value="Retrovirus zinc finger-like domains"/>
    <property type="match status" value="1"/>
</dbReference>
<comment type="caution">
    <text evidence="7">The sequence shown here is derived from an EMBL/GenBank/DDBJ whole genome shotgun (WGS) entry which is preliminary data.</text>
</comment>
<dbReference type="EMBL" id="MU827778">
    <property type="protein sequence ID" value="KAJ7340490.1"/>
    <property type="molecule type" value="Genomic_DNA"/>
</dbReference>
<dbReference type="Pfam" id="PF06839">
    <property type="entry name" value="Zn_ribbon_GRF"/>
    <property type="match status" value="1"/>
</dbReference>
<keyword evidence="3" id="KW-0862">Zinc</keyword>
<evidence type="ECO:0000259" key="6">
    <source>
        <dbReference type="PROSITE" id="PS51999"/>
    </source>
</evidence>
<protein>
    <submittedName>
        <fullName evidence="7">DNA topoisomerase 3-alpha</fullName>
        <ecNumber evidence="7">5.6.2.1</ecNumber>
    </submittedName>
</protein>
<reference evidence="7" key="1">
    <citation type="submission" date="2023-01" db="EMBL/GenBank/DDBJ databases">
        <title>Genome assembly of the deep-sea coral Lophelia pertusa.</title>
        <authorList>
            <person name="Herrera S."/>
            <person name="Cordes E."/>
        </authorList>
    </citation>
    <scope>NUCLEOTIDE SEQUENCE</scope>
    <source>
        <strain evidence="7">USNM1676648</strain>
        <tissue evidence="7">Polyp</tissue>
    </source>
</reference>
<evidence type="ECO:0000256" key="1">
    <source>
        <dbReference type="ARBA" id="ARBA00022723"/>
    </source>
</evidence>